<evidence type="ECO:0000256" key="4">
    <source>
        <dbReference type="ARBA" id="ARBA00022741"/>
    </source>
</evidence>
<dbReference type="SUPFAM" id="SSF51730">
    <property type="entry name" value="FAD-linked oxidoreductase"/>
    <property type="match status" value="1"/>
</dbReference>
<feature type="binding site" evidence="10">
    <location>
        <position position="110"/>
    </location>
    <ligand>
        <name>FAD</name>
        <dbReference type="ChEBI" id="CHEBI:57692"/>
    </ligand>
</feature>
<dbReference type="Proteomes" id="UP001139125">
    <property type="component" value="Unassembled WGS sequence"/>
</dbReference>
<dbReference type="Pfam" id="PF01619">
    <property type="entry name" value="Pro_dh"/>
    <property type="match status" value="1"/>
</dbReference>
<evidence type="ECO:0000313" key="13">
    <source>
        <dbReference type="Proteomes" id="UP001139125"/>
    </source>
</evidence>
<feature type="binding site" evidence="10">
    <location>
        <begin position="163"/>
        <end position="165"/>
    </location>
    <ligand>
        <name>FAD</name>
        <dbReference type="ChEBI" id="CHEBI:57692"/>
    </ligand>
</feature>
<evidence type="ECO:0000313" key="12">
    <source>
        <dbReference type="EMBL" id="MCP9291261.1"/>
    </source>
</evidence>
<sequence>MKIPFILAKRFVAGESFTESIPKAKELNKKDLKLTLDLLGENIDDRQTATDTVDAYIRLLEGIKEQDLISSISIKLTMMGLDIDHDFTRENLFRLLDVAKAQDQFVRIDMEGSDHTQITLDIFKEAFEKYGKHVGTVIQAMLHRSHNDIHELAEMGADIRLVKGAYSEPSKIALQNMPAIREAFKEQAKVLLEKTPFPRFGTHDDELIDWLKSYAAENEISKDRFEFQMLYGLREETMVQLSDEGYSARVYVPFGTDWFPYFKRRLMERKENVWFVLSTMFKK</sequence>
<dbReference type="GO" id="GO:0000166">
    <property type="term" value="F:nucleotide binding"/>
    <property type="evidence" value="ECO:0007669"/>
    <property type="project" value="UniProtKB-KW"/>
</dbReference>
<evidence type="ECO:0000256" key="6">
    <source>
        <dbReference type="ARBA" id="ARBA00023002"/>
    </source>
</evidence>
<gene>
    <name evidence="12" type="ORF">NM125_06670</name>
</gene>
<evidence type="ECO:0000256" key="7">
    <source>
        <dbReference type="ARBA" id="ARBA00023062"/>
    </source>
</evidence>
<comment type="catalytic activity">
    <reaction evidence="8">
        <text>L-proline + a quinone = (S)-1-pyrroline-5-carboxylate + a quinol + H(+)</text>
        <dbReference type="Rhea" id="RHEA:23784"/>
        <dbReference type="ChEBI" id="CHEBI:15378"/>
        <dbReference type="ChEBI" id="CHEBI:17388"/>
        <dbReference type="ChEBI" id="CHEBI:24646"/>
        <dbReference type="ChEBI" id="CHEBI:60039"/>
        <dbReference type="ChEBI" id="CHEBI:132124"/>
        <dbReference type="EC" id="1.5.5.2"/>
    </reaction>
</comment>
<evidence type="ECO:0000256" key="2">
    <source>
        <dbReference type="ARBA" id="ARBA00012695"/>
    </source>
</evidence>
<feature type="binding site" evidence="9">
    <location>
        <position position="265"/>
    </location>
    <ligand>
        <name>substrate</name>
    </ligand>
</feature>
<keyword evidence="3" id="KW-0285">Flavoprotein</keyword>
<reference evidence="12" key="1">
    <citation type="submission" date="2022-06" db="EMBL/GenBank/DDBJ databases">
        <title>Gracilimonas sp. CAU 1638 isolated from sea sediment.</title>
        <authorList>
            <person name="Kim W."/>
        </authorList>
    </citation>
    <scope>NUCLEOTIDE SEQUENCE</scope>
    <source>
        <strain evidence="12">CAU 1638</strain>
    </source>
</reference>
<keyword evidence="5 10" id="KW-0274">FAD</keyword>
<accession>A0A9X2L2R2</accession>
<dbReference type="InterPro" id="IPR015659">
    <property type="entry name" value="Proline_oxidase"/>
</dbReference>
<organism evidence="12 13">
    <name type="scientific">Gracilimonas sediminicola</name>
    <dbReference type="NCBI Taxonomy" id="2952158"/>
    <lineage>
        <taxon>Bacteria</taxon>
        <taxon>Pseudomonadati</taxon>
        <taxon>Balneolota</taxon>
        <taxon>Balneolia</taxon>
        <taxon>Balneolales</taxon>
        <taxon>Balneolaceae</taxon>
        <taxon>Gracilimonas</taxon>
    </lineage>
</organism>
<dbReference type="EC" id="1.5.5.2" evidence="2"/>
<feature type="binding site" evidence="10">
    <location>
        <begin position="202"/>
        <end position="203"/>
    </location>
    <ligand>
        <name>FAD</name>
        <dbReference type="ChEBI" id="CHEBI:57692"/>
    </ligand>
</feature>
<dbReference type="PANTHER" id="PTHR13914:SF0">
    <property type="entry name" value="PROLINE DEHYDROGENASE 1, MITOCHONDRIAL"/>
    <property type="match status" value="1"/>
</dbReference>
<feature type="binding site" evidence="9">
    <location>
        <position position="264"/>
    </location>
    <ligand>
        <name>substrate</name>
    </ligand>
</feature>
<dbReference type="GO" id="GO:0004657">
    <property type="term" value="F:proline dehydrogenase activity"/>
    <property type="evidence" value="ECO:0007669"/>
    <property type="project" value="UniProtKB-EC"/>
</dbReference>
<dbReference type="EMBL" id="JANDBC010000001">
    <property type="protein sequence ID" value="MCP9291261.1"/>
    <property type="molecule type" value="Genomic_DNA"/>
</dbReference>
<comment type="cofactor">
    <cofactor evidence="10">
        <name>FAD</name>
        <dbReference type="ChEBI" id="CHEBI:57692"/>
    </cofactor>
    <text evidence="10">Binds 1 FAD per subunit.</text>
</comment>
<evidence type="ECO:0000256" key="10">
    <source>
        <dbReference type="PIRSR" id="PIRSR000196-2"/>
    </source>
</evidence>
<dbReference type="PANTHER" id="PTHR13914">
    <property type="entry name" value="PROLINE OXIDASE"/>
    <property type="match status" value="1"/>
</dbReference>
<protein>
    <recommendedName>
        <fullName evidence="2">proline dehydrogenase</fullName>
        <ecNumber evidence="2">1.5.5.2</ecNumber>
    </recommendedName>
</protein>
<dbReference type="RefSeq" id="WP_255134048.1">
    <property type="nucleotide sequence ID" value="NZ_JANDBC010000001.1"/>
</dbReference>
<dbReference type="AlphaFoldDB" id="A0A9X2L2R2"/>
<keyword evidence="13" id="KW-1185">Reference proteome</keyword>
<evidence type="ECO:0000256" key="8">
    <source>
        <dbReference type="ARBA" id="ARBA00048779"/>
    </source>
</evidence>
<evidence type="ECO:0000256" key="1">
    <source>
        <dbReference type="ARBA" id="ARBA00004739"/>
    </source>
</evidence>
<dbReference type="InterPro" id="IPR002872">
    <property type="entry name" value="Proline_DH_dom"/>
</dbReference>
<feature type="binding site" evidence="9">
    <location>
        <position position="75"/>
    </location>
    <ligand>
        <name>substrate</name>
    </ligand>
</feature>
<keyword evidence="6" id="KW-0560">Oxidoreductase</keyword>
<comment type="pathway">
    <text evidence="1">Amino-acid degradation; L-proline degradation into L-glutamate; L-glutamate from L-proline: step 1/2.</text>
</comment>
<comment type="caution">
    <text evidence="12">The sequence shown here is derived from an EMBL/GenBank/DDBJ whole genome shotgun (WGS) entry which is preliminary data.</text>
</comment>
<name>A0A9X2L2R2_9BACT</name>
<dbReference type="PIRSF" id="PIRSF000196">
    <property type="entry name" value="Pro_dehydrog"/>
    <property type="match status" value="1"/>
</dbReference>
<proteinExistence type="predicted"/>
<dbReference type="InterPro" id="IPR008219">
    <property type="entry name" value="PRODH_bac_arc"/>
</dbReference>
<evidence type="ECO:0000256" key="5">
    <source>
        <dbReference type="ARBA" id="ARBA00022827"/>
    </source>
</evidence>
<feature type="binding site" evidence="10">
    <location>
        <position position="139"/>
    </location>
    <ligand>
        <name>FAD</name>
        <dbReference type="ChEBI" id="CHEBI:57692"/>
    </ligand>
</feature>
<dbReference type="GO" id="GO:0010133">
    <property type="term" value="P:L-proline catabolic process to L-glutamate"/>
    <property type="evidence" value="ECO:0007669"/>
    <property type="project" value="InterPro"/>
</dbReference>
<feature type="domain" description="Proline dehydrogenase" evidence="11">
    <location>
        <begin position="23"/>
        <end position="276"/>
    </location>
</feature>
<keyword evidence="4 10" id="KW-0547">Nucleotide-binding</keyword>
<keyword evidence="7" id="KW-0642">Proline metabolism</keyword>
<evidence type="ECO:0000256" key="9">
    <source>
        <dbReference type="PIRSR" id="PIRSR000196-1"/>
    </source>
</evidence>
<dbReference type="InterPro" id="IPR029041">
    <property type="entry name" value="FAD-linked_oxidoreductase-like"/>
</dbReference>
<evidence type="ECO:0000256" key="3">
    <source>
        <dbReference type="ARBA" id="ARBA00022630"/>
    </source>
</evidence>
<evidence type="ECO:0000259" key="11">
    <source>
        <dbReference type="Pfam" id="PF01619"/>
    </source>
</evidence>
<dbReference type="Gene3D" id="3.20.20.220">
    <property type="match status" value="1"/>
</dbReference>